<feature type="transmembrane region" description="Helical" evidence="1">
    <location>
        <begin position="31"/>
        <end position="53"/>
    </location>
</feature>
<dbReference type="PANTHER" id="PTHR43471:SF14">
    <property type="entry name" value="ABC-2 TYPE TRANSPORT SYSTEM PERMEASE PROTEIN"/>
    <property type="match status" value="1"/>
</dbReference>
<dbReference type="Proteomes" id="UP000194139">
    <property type="component" value="Chromosome"/>
</dbReference>
<dbReference type="RefSeq" id="WP_086071220.1">
    <property type="nucleotide sequence ID" value="NZ_CP021109.1"/>
</dbReference>
<accession>A0A1W6YV19</accession>
<keyword evidence="3" id="KW-1185">Reference proteome</keyword>
<dbReference type="GO" id="GO:0005886">
    <property type="term" value="C:plasma membrane"/>
    <property type="evidence" value="ECO:0007669"/>
    <property type="project" value="UniProtKB-SubCell"/>
</dbReference>
<dbReference type="PANTHER" id="PTHR43471">
    <property type="entry name" value="ABC TRANSPORTER PERMEASE"/>
    <property type="match status" value="1"/>
</dbReference>
<keyword evidence="1" id="KW-1133">Transmembrane helix</keyword>
<evidence type="ECO:0000313" key="2">
    <source>
        <dbReference type="EMBL" id="ARP84937.1"/>
    </source>
</evidence>
<evidence type="ECO:0000256" key="1">
    <source>
        <dbReference type="SAM" id="Phobius"/>
    </source>
</evidence>
<gene>
    <name evidence="2" type="ORF">CAL13_00885</name>
</gene>
<keyword evidence="1" id="KW-0812">Transmembrane</keyword>
<proteinExistence type="predicted"/>
<feature type="transmembrane region" description="Helical" evidence="1">
    <location>
        <begin position="117"/>
        <end position="150"/>
    </location>
</feature>
<feature type="transmembrane region" description="Helical" evidence="1">
    <location>
        <begin position="162"/>
        <end position="186"/>
    </location>
</feature>
<keyword evidence="1" id="KW-0472">Membrane</keyword>
<dbReference type="AlphaFoldDB" id="A0A1W6YV19"/>
<feature type="transmembrane region" description="Helical" evidence="1">
    <location>
        <begin position="73"/>
        <end position="96"/>
    </location>
</feature>
<feature type="transmembrane region" description="Helical" evidence="1">
    <location>
        <begin position="193"/>
        <end position="218"/>
    </location>
</feature>
<protein>
    <submittedName>
        <fullName evidence="2">ABC transporter permease</fullName>
    </submittedName>
</protein>
<sequence length="321" mass="34657">MRQREGSPWTGVGTVALKELSDHLSSARMRVLEWLIILTAAAALYGAFAQIRSTTAEDPFVFLRLFTLSRPPMPSFAAILGFLIPLVAIGLGFDAINGEYNRRTMSRILAQPIYRDALLLGKFAAGMGTLAICLLCLWLLVIGLGLLLLGVPPSGEEIARSLVFLLFALLYAGVWLAVSMLLSVAFRSAATSALVALGIWLFMALLWPMLAPAIAQAISPPSLASQLLGQPDLQTLQWTQALQRLSPTQLFNESVIAVLSPMTRTLGPIFLDQLEGAVMGTPLALSQSLAIVWPEAVGLIAAVILLFAVTYVVFQRQEVRA</sequence>
<reference evidence="2 3" key="1">
    <citation type="submission" date="2017-05" db="EMBL/GenBank/DDBJ databases">
        <title>Complete and WGS of Bordetella genogroups.</title>
        <authorList>
            <person name="Spilker T."/>
            <person name="LiPuma J."/>
        </authorList>
    </citation>
    <scope>NUCLEOTIDE SEQUENCE [LARGE SCALE GENOMIC DNA]</scope>
    <source>
        <strain evidence="2 3">AU17164</strain>
    </source>
</reference>
<organism evidence="2 3">
    <name type="scientific">Bordetella genomosp. 9</name>
    <dbReference type="NCBI Taxonomy" id="1416803"/>
    <lineage>
        <taxon>Bacteria</taxon>
        <taxon>Pseudomonadati</taxon>
        <taxon>Pseudomonadota</taxon>
        <taxon>Betaproteobacteria</taxon>
        <taxon>Burkholderiales</taxon>
        <taxon>Alcaligenaceae</taxon>
        <taxon>Bordetella</taxon>
    </lineage>
</organism>
<feature type="transmembrane region" description="Helical" evidence="1">
    <location>
        <begin position="291"/>
        <end position="314"/>
    </location>
</feature>
<evidence type="ECO:0000313" key="3">
    <source>
        <dbReference type="Proteomes" id="UP000194139"/>
    </source>
</evidence>
<dbReference type="EMBL" id="CP021109">
    <property type="protein sequence ID" value="ARP84937.1"/>
    <property type="molecule type" value="Genomic_DNA"/>
</dbReference>
<dbReference type="GO" id="GO:0140359">
    <property type="term" value="F:ABC-type transporter activity"/>
    <property type="evidence" value="ECO:0007669"/>
    <property type="project" value="InterPro"/>
</dbReference>
<dbReference type="Pfam" id="PF12679">
    <property type="entry name" value="ABC2_membrane_2"/>
    <property type="match status" value="1"/>
</dbReference>
<name>A0A1W6YV19_9BORD</name>